<dbReference type="EMBL" id="KI546168">
    <property type="protein sequence ID" value="EST41739.1"/>
    <property type="molecule type" value="Genomic_DNA"/>
</dbReference>
<feature type="transmembrane region" description="Helical" evidence="5">
    <location>
        <begin position="35"/>
        <end position="62"/>
    </location>
</feature>
<protein>
    <submittedName>
        <fullName evidence="7 9">Transmembrane domain-containing protein</fullName>
    </submittedName>
    <submittedName>
        <fullName evidence="10">TM2 domain-containing protein</fullName>
    </submittedName>
</protein>
<keyword evidence="2 5" id="KW-0812">Transmembrane</keyword>
<dbReference type="PANTHER" id="PTHR44733">
    <property type="entry name" value="DNAJ HOMOLOG SUBFAMILY C MEMBER 22"/>
    <property type="match status" value="1"/>
</dbReference>
<dbReference type="EMBL" id="AUWU02000003">
    <property type="protein sequence ID" value="KAH0575455.1"/>
    <property type="molecule type" value="Genomic_DNA"/>
</dbReference>
<evidence type="ECO:0000313" key="12">
    <source>
        <dbReference type="Proteomes" id="UP000018208"/>
    </source>
</evidence>
<name>V6M334_9EUKA</name>
<dbReference type="Proteomes" id="UP000018208">
    <property type="component" value="Unassembled WGS sequence"/>
</dbReference>
<keyword evidence="12" id="KW-1185">Reference proteome</keyword>
<reference evidence="10" key="2">
    <citation type="submission" date="2020-12" db="EMBL/GenBank/DDBJ databases">
        <title>New Spironucleus salmonicida genome in near-complete chromosomes.</title>
        <authorList>
            <person name="Xu F."/>
            <person name="Kurt Z."/>
            <person name="Jimenez-Gonzalez A."/>
            <person name="Astvaldsson A."/>
            <person name="Andersson J.O."/>
            <person name="Svard S.G."/>
        </authorList>
    </citation>
    <scope>NUCLEOTIDE SEQUENCE</scope>
    <source>
        <strain evidence="10">ATCC 50377</strain>
    </source>
</reference>
<evidence type="ECO:0000313" key="11">
    <source>
        <dbReference type="EMBL" id="KAH0575455.1"/>
    </source>
</evidence>
<evidence type="ECO:0000256" key="1">
    <source>
        <dbReference type="ARBA" id="ARBA00004141"/>
    </source>
</evidence>
<evidence type="ECO:0000313" key="7">
    <source>
        <dbReference type="EMBL" id="EST41739.1"/>
    </source>
</evidence>
<keyword evidence="3 5" id="KW-1133">Transmembrane helix</keyword>
<evidence type="ECO:0000256" key="2">
    <source>
        <dbReference type="ARBA" id="ARBA00022692"/>
    </source>
</evidence>
<organism evidence="9">
    <name type="scientific">Spironucleus salmonicida</name>
    <dbReference type="NCBI Taxonomy" id="348837"/>
    <lineage>
        <taxon>Eukaryota</taxon>
        <taxon>Metamonada</taxon>
        <taxon>Diplomonadida</taxon>
        <taxon>Hexamitidae</taxon>
        <taxon>Hexamitinae</taxon>
        <taxon>Spironucleus</taxon>
    </lineage>
</organism>
<evidence type="ECO:0000313" key="8">
    <source>
        <dbReference type="EMBL" id="EST47031.1"/>
    </source>
</evidence>
<feature type="transmembrane region" description="Helical" evidence="5">
    <location>
        <begin position="9"/>
        <end position="29"/>
    </location>
</feature>
<dbReference type="VEuPathDB" id="GiardiaDB:SS50377_23082"/>
<sequence>MPSLTRRRVVWKCYLIWLFTGVFGGHYFYCLQYEAGFIYLLTLGIFLFGWLGDLFIIPLLVFQANMIVDQRNQRVVREGIGANIKDNPGLRIQTVRQVRPTPDDGDTEFAR</sequence>
<dbReference type="Pfam" id="PF05154">
    <property type="entry name" value="TM2"/>
    <property type="match status" value="1"/>
</dbReference>
<feature type="domain" description="TM2" evidence="6">
    <location>
        <begin position="14"/>
        <end position="55"/>
    </location>
</feature>
<evidence type="ECO:0000256" key="3">
    <source>
        <dbReference type="ARBA" id="ARBA00022989"/>
    </source>
</evidence>
<reference evidence="9 10" key="1">
    <citation type="journal article" date="2014" name="PLoS Genet.">
        <title>The Genome of Spironucleus salmonicida Highlights a Fish Pathogen Adapted to Fluctuating Environments.</title>
        <authorList>
            <person name="Xu F."/>
            <person name="Jerlstrom-Hultqvist J."/>
            <person name="Einarsson E."/>
            <person name="Astvaldsson A."/>
            <person name="Svard S.G."/>
            <person name="Andersson J.O."/>
        </authorList>
    </citation>
    <scope>NUCLEOTIDE SEQUENCE</scope>
    <source>
        <strain evidence="10">ATCC 50377</strain>
    </source>
</reference>
<dbReference type="OrthoDB" id="10262359at2759"/>
<keyword evidence="4 5" id="KW-0472">Membrane</keyword>
<evidence type="ECO:0000313" key="9">
    <source>
        <dbReference type="EMBL" id="EST47659.1"/>
    </source>
</evidence>
<dbReference type="VEuPathDB" id="GiardiaDB:SS50377_23088"/>
<evidence type="ECO:0000256" key="4">
    <source>
        <dbReference type="ARBA" id="ARBA00023136"/>
    </source>
</evidence>
<gene>
    <name evidence="9" type="ORF">SS50377_12354</name>
    <name evidence="8" type="ORF">SS50377_12910</name>
    <name evidence="7" type="ORF">SS50377_18825</name>
    <name evidence="10" type="ORF">SS50377_23082</name>
    <name evidence="11" type="ORF">SS50377_23088</name>
</gene>
<dbReference type="AlphaFoldDB" id="V6M334"/>
<dbReference type="InterPro" id="IPR007829">
    <property type="entry name" value="TM2"/>
</dbReference>
<dbReference type="GO" id="GO:0016020">
    <property type="term" value="C:membrane"/>
    <property type="evidence" value="ECO:0007669"/>
    <property type="project" value="UniProtKB-SubCell"/>
</dbReference>
<proteinExistence type="predicted"/>
<evidence type="ECO:0000313" key="10">
    <source>
        <dbReference type="EMBL" id="KAH0575449.1"/>
    </source>
</evidence>
<evidence type="ECO:0000256" key="5">
    <source>
        <dbReference type="SAM" id="Phobius"/>
    </source>
</evidence>
<dbReference type="EMBL" id="KI546052">
    <property type="protein sequence ID" value="EST47031.1"/>
    <property type="molecule type" value="Genomic_DNA"/>
</dbReference>
<accession>V6M334</accession>
<dbReference type="PANTHER" id="PTHR44733:SF1">
    <property type="entry name" value="DNAJ HOMOLOG SUBFAMILY C MEMBER 22"/>
    <property type="match status" value="1"/>
</dbReference>
<dbReference type="EMBL" id="AUWU02000003">
    <property type="protein sequence ID" value="KAH0575449.1"/>
    <property type="molecule type" value="Genomic_DNA"/>
</dbReference>
<comment type="subcellular location">
    <subcellularLocation>
        <location evidence="1">Membrane</location>
        <topology evidence="1">Multi-pass membrane protein</topology>
    </subcellularLocation>
</comment>
<dbReference type="EMBL" id="KI546038">
    <property type="protein sequence ID" value="EST47659.1"/>
    <property type="molecule type" value="Genomic_DNA"/>
</dbReference>
<evidence type="ECO:0000259" key="6">
    <source>
        <dbReference type="Pfam" id="PF05154"/>
    </source>
</evidence>